<dbReference type="PANTHER" id="PTHR33603">
    <property type="entry name" value="METHYLTRANSFERASE"/>
    <property type="match status" value="1"/>
</dbReference>
<name>F9UKQ8_9BACT</name>
<dbReference type="PIRSF" id="PIRSF004505">
    <property type="entry name" value="MT_bac"/>
    <property type="match status" value="1"/>
</dbReference>
<comment type="subcellular location">
    <subcellularLocation>
        <location evidence="5">Cytoplasm</location>
    </subcellularLocation>
</comment>
<evidence type="ECO:0000256" key="1">
    <source>
        <dbReference type="ARBA" id="ARBA00022603"/>
    </source>
</evidence>
<keyword evidence="3 5" id="KW-0949">S-adenosyl-L-methionine</keyword>
<feature type="binding site" evidence="5">
    <location>
        <begin position="116"/>
        <end position="121"/>
    </location>
    <ligand>
        <name>S-adenosyl-L-methionine</name>
        <dbReference type="ChEBI" id="CHEBI:59789"/>
    </ligand>
</feature>
<dbReference type="RefSeq" id="WP_006608876.1">
    <property type="nucleotide sequence ID" value="NZ_AFXA01000011.1"/>
</dbReference>
<evidence type="ECO:0000313" key="6">
    <source>
        <dbReference type="EMBL" id="EGV00263.1"/>
    </source>
</evidence>
<dbReference type="Proteomes" id="UP000004978">
    <property type="component" value="Unassembled WGS sequence"/>
</dbReference>
<keyword evidence="5" id="KW-0698">rRNA processing</keyword>
<dbReference type="GO" id="GO:0005737">
    <property type="term" value="C:cytoplasm"/>
    <property type="evidence" value="ECO:0007669"/>
    <property type="project" value="UniProtKB-SubCell"/>
</dbReference>
<dbReference type="Gene3D" id="3.40.1280.10">
    <property type="match status" value="1"/>
</dbReference>
<dbReference type="Pfam" id="PF02590">
    <property type="entry name" value="SPOUT_MTase"/>
    <property type="match status" value="1"/>
</dbReference>
<feature type="binding site" evidence="5">
    <location>
        <position position="71"/>
    </location>
    <ligand>
        <name>S-adenosyl-L-methionine</name>
        <dbReference type="ChEBI" id="CHEBI:59789"/>
    </ligand>
</feature>
<comment type="catalytic activity">
    <reaction evidence="5">
        <text>pseudouridine(1915) in 23S rRNA + S-adenosyl-L-methionine = N(3)-methylpseudouridine(1915) in 23S rRNA + S-adenosyl-L-homocysteine + H(+)</text>
        <dbReference type="Rhea" id="RHEA:42752"/>
        <dbReference type="Rhea" id="RHEA-COMP:10221"/>
        <dbReference type="Rhea" id="RHEA-COMP:10222"/>
        <dbReference type="ChEBI" id="CHEBI:15378"/>
        <dbReference type="ChEBI" id="CHEBI:57856"/>
        <dbReference type="ChEBI" id="CHEBI:59789"/>
        <dbReference type="ChEBI" id="CHEBI:65314"/>
        <dbReference type="ChEBI" id="CHEBI:74486"/>
        <dbReference type="EC" id="2.1.1.177"/>
    </reaction>
</comment>
<dbReference type="eggNOG" id="COG1576">
    <property type="taxonomic scope" value="Bacteria"/>
</dbReference>
<dbReference type="AlphaFoldDB" id="F9UKQ8"/>
<dbReference type="EMBL" id="AFXA01000011">
    <property type="protein sequence ID" value="EGV00263.1"/>
    <property type="molecule type" value="Genomic_DNA"/>
</dbReference>
<dbReference type="PANTHER" id="PTHR33603:SF1">
    <property type="entry name" value="RIBOSOMAL RNA LARGE SUBUNIT METHYLTRANSFERASE H"/>
    <property type="match status" value="1"/>
</dbReference>
<organism evidence="6 7">
    <name type="scientific">Mycoplasmopsis columbina SF7</name>
    <dbReference type="NCBI Taxonomy" id="1037410"/>
    <lineage>
        <taxon>Bacteria</taxon>
        <taxon>Bacillati</taxon>
        <taxon>Mycoplasmatota</taxon>
        <taxon>Mycoplasmoidales</taxon>
        <taxon>Metamycoplasmataceae</taxon>
        <taxon>Mycoplasmopsis</taxon>
    </lineage>
</organism>
<comment type="subunit">
    <text evidence="5">Homodimer.</text>
</comment>
<dbReference type="InterPro" id="IPR029026">
    <property type="entry name" value="tRNA_m1G_MTases_N"/>
</dbReference>
<keyword evidence="7" id="KW-1185">Reference proteome</keyword>
<dbReference type="HAMAP" id="MF_00658">
    <property type="entry name" value="23SrRNA_methyltr_H"/>
    <property type="match status" value="1"/>
</dbReference>
<feature type="binding site" evidence="5">
    <location>
        <position position="98"/>
    </location>
    <ligand>
        <name>S-adenosyl-L-methionine</name>
        <dbReference type="ChEBI" id="CHEBI:59789"/>
    </ligand>
</feature>
<evidence type="ECO:0000256" key="5">
    <source>
        <dbReference type="HAMAP-Rule" id="MF_00658"/>
    </source>
</evidence>
<evidence type="ECO:0000256" key="2">
    <source>
        <dbReference type="ARBA" id="ARBA00022679"/>
    </source>
</evidence>
<dbReference type="STRING" id="1037410.MCSF7_02356"/>
<evidence type="ECO:0000256" key="3">
    <source>
        <dbReference type="ARBA" id="ARBA00022691"/>
    </source>
</evidence>
<dbReference type="InterPro" id="IPR029028">
    <property type="entry name" value="Alpha/beta_knot_MTases"/>
</dbReference>
<evidence type="ECO:0000313" key="7">
    <source>
        <dbReference type="Proteomes" id="UP000004978"/>
    </source>
</evidence>
<protein>
    <recommendedName>
        <fullName evidence="5">Ribosomal RNA large subunit methyltransferase H</fullName>
        <ecNumber evidence="5">2.1.1.177</ecNumber>
    </recommendedName>
    <alternativeName>
        <fullName evidence="5">23S rRNA (pseudouridine1915-N3)-methyltransferase</fullName>
    </alternativeName>
    <alternativeName>
        <fullName evidence="5">23S rRNA m3Psi1915 methyltransferase</fullName>
    </alternativeName>
    <alternativeName>
        <fullName evidence="5">rRNA (pseudouridine-N3-)-methyltransferase RlmH</fullName>
    </alternativeName>
</protein>
<keyword evidence="2 5" id="KW-0808">Transferase</keyword>
<dbReference type="InterPro" id="IPR003742">
    <property type="entry name" value="RlmH-like"/>
</dbReference>
<dbReference type="CDD" id="cd18081">
    <property type="entry name" value="RlmH-like"/>
    <property type="match status" value="1"/>
</dbReference>
<sequence>MKKIKIISIGSLSPLFKALFVDYSKNIQHFCEFVNLELKEFSEIKNIEEKKLKETKLIIENLDKDAKIFLLSLKGKQVESELFAEQIKEFDKINFIIGGSDGMVEDLILNHLKISFSKMTFPHQLFKVMLSEQIYRAFMILNNKKYHK</sequence>
<dbReference type="SUPFAM" id="SSF75217">
    <property type="entry name" value="alpha/beta knot"/>
    <property type="match status" value="1"/>
</dbReference>
<proteinExistence type="inferred from homology"/>
<comment type="caution">
    <text evidence="6">The sequence shown here is derived from an EMBL/GenBank/DDBJ whole genome shotgun (WGS) entry which is preliminary data.</text>
</comment>
<dbReference type="GO" id="GO:0070038">
    <property type="term" value="F:rRNA (pseudouridine-N3-)-methyltransferase activity"/>
    <property type="evidence" value="ECO:0007669"/>
    <property type="project" value="UniProtKB-UniRule"/>
</dbReference>
<gene>
    <name evidence="5" type="primary">rlmH</name>
    <name evidence="6" type="ORF">MCSF7_02356</name>
</gene>
<comment type="similarity">
    <text evidence="4 5">Belongs to the RNA methyltransferase RlmH family.</text>
</comment>
<accession>F9UKQ8</accession>
<keyword evidence="5" id="KW-0963">Cytoplasm</keyword>
<comment type="function">
    <text evidence="5">Specifically methylates the pseudouridine at position 1915 (m3Psi1915) in 23S rRNA.</text>
</comment>
<dbReference type="EC" id="2.1.1.177" evidence="5"/>
<keyword evidence="1 5" id="KW-0489">Methyltransferase</keyword>
<reference evidence="6 7" key="1">
    <citation type="journal article" date="2013" name="Genome Announc.">
        <title>Genome Sequence of Mycoplasma columbinum Strain SF7.</title>
        <authorList>
            <person name="Guo Z."/>
            <person name="Xu X."/>
            <person name="Zheng Q."/>
            <person name="Li T."/>
            <person name="Kuang S."/>
            <person name="Zhang Z."/>
            <person name="Chen Y."/>
            <person name="Lu X."/>
            <person name="Zhou R."/>
            <person name="Bi D."/>
            <person name="Jin H."/>
        </authorList>
    </citation>
    <scope>NUCLEOTIDE SEQUENCE [LARGE SCALE GENOMIC DNA]</scope>
    <source>
        <strain evidence="6 7">SF7</strain>
    </source>
</reference>
<evidence type="ECO:0000256" key="4">
    <source>
        <dbReference type="ARBA" id="ARBA00038303"/>
    </source>
</evidence>